<evidence type="ECO:0000256" key="5">
    <source>
        <dbReference type="ARBA" id="ARBA00017935"/>
    </source>
</evidence>
<dbReference type="Pfam" id="PF00583">
    <property type="entry name" value="Acetyltransf_1"/>
    <property type="match status" value="1"/>
</dbReference>
<dbReference type="SUPFAM" id="SSF55729">
    <property type="entry name" value="Acyl-CoA N-acyltransferases (Nat)"/>
    <property type="match status" value="1"/>
</dbReference>
<sequence>MYRMAVDSRTLDVNSSYAYMLWCRDYAGTSLMATVDGNDAGFITGYTRPDDPDTLMVWQVAVDDQYRGRRLSVKLLDALVDRTEATTLETTITDDNAASIRLFTGLARRRGATLRKSPLFRSGDFPEEGHDTEHLYRIGPLGN</sequence>
<dbReference type="UniPathway" id="UPA00067">
    <property type="reaction ID" value="UER00122"/>
</dbReference>
<comment type="function">
    <text evidence="1 9">Catalyzes the acetylation of L-2,4-diaminobutyrate (DABA) to gamma-N-acetyl-alpha,gamma-diaminobutyric acid (ADABA) with acetyl coenzyme A.</text>
</comment>
<dbReference type="EMBL" id="JACBZP010000001">
    <property type="protein sequence ID" value="NYI68486.1"/>
    <property type="molecule type" value="Genomic_DNA"/>
</dbReference>
<dbReference type="Proteomes" id="UP000539111">
    <property type="component" value="Unassembled WGS sequence"/>
</dbReference>
<comment type="pathway">
    <text evidence="2 9">Amine and polyamine biosynthesis; ectoine biosynthesis; L-ectoine from L-aspartate 4-semialdehyde: step 2/3.</text>
</comment>
<dbReference type="EC" id="2.3.1.178" evidence="4 9"/>
<comment type="similarity">
    <text evidence="3 9">Belongs to the acetyltransferase family. EctA subfamily.</text>
</comment>
<evidence type="ECO:0000256" key="8">
    <source>
        <dbReference type="ARBA" id="ARBA00048924"/>
    </source>
</evidence>
<reference evidence="11 12" key="1">
    <citation type="submission" date="2020-07" db="EMBL/GenBank/DDBJ databases">
        <title>Sequencing the genomes of 1000 actinobacteria strains.</title>
        <authorList>
            <person name="Klenk H.-P."/>
        </authorList>
    </citation>
    <scope>NUCLEOTIDE SEQUENCE [LARGE SCALE GENOMIC DNA]</scope>
    <source>
        <strain evidence="11 12">DSM 26341</strain>
    </source>
</reference>
<keyword evidence="7 9" id="KW-0012">Acyltransferase</keyword>
<comment type="caution">
    <text evidence="11">The sequence shown here is derived from an EMBL/GenBank/DDBJ whole genome shotgun (WGS) entry which is preliminary data.</text>
</comment>
<organism evidence="11 12">
    <name type="scientific">Spelaeicoccus albus</name>
    <dbReference type="NCBI Taxonomy" id="1280376"/>
    <lineage>
        <taxon>Bacteria</taxon>
        <taxon>Bacillati</taxon>
        <taxon>Actinomycetota</taxon>
        <taxon>Actinomycetes</taxon>
        <taxon>Micrococcales</taxon>
        <taxon>Brevibacteriaceae</taxon>
        <taxon>Spelaeicoccus</taxon>
    </lineage>
</organism>
<dbReference type="NCBIfam" id="TIGR02406">
    <property type="entry name" value="ectoine_EctA"/>
    <property type="match status" value="1"/>
</dbReference>
<evidence type="ECO:0000256" key="3">
    <source>
        <dbReference type="ARBA" id="ARBA00010712"/>
    </source>
</evidence>
<evidence type="ECO:0000256" key="9">
    <source>
        <dbReference type="RuleBase" id="RU365045"/>
    </source>
</evidence>
<dbReference type="GO" id="GO:0033816">
    <property type="term" value="F:diaminobutyrate acetyltransferase activity"/>
    <property type="evidence" value="ECO:0007669"/>
    <property type="project" value="UniProtKB-EC"/>
</dbReference>
<dbReference type="GO" id="GO:0019491">
    <property type="term" value="P:ectoine biosynthetic process"/>
    <property type="evidence" value="ECO:0007669"/>
    <property type="project" value="UniProtKB-UniPathway"/>
</dbReference>
<keyword evidence="12" id="KW-1185">Reference proteome</keyword>
<feature type="domain" description="N-acetyltransferase" evidence="10">
    <location>
        <begin position="1"/>
        <end position="142"/>
    </location>
</feature>
<accession>A0A7Z0D427</accession>
<proteinExistence type="inferred from homology"/>
<gene>
    <name evidence="9" type="primary">ectA</name>
    <name evidence="11" type="ORF">BJY26_002792</name>
</gene>
<comment type="catalytic activity">
    <reaction evidence="8 9">
        <text>L-2,4-diaminobutanoate + acetyl-CoA = (2S)-4-acetamido-2-aminobutanoate + CoA + H(+)</text>
        <dbReference type="Rhea" id="RHEA:16901"/>
        <dbReference type="ChEBI" id="CHEBI:15378"/>
        <dbReference type="ChEBI" id="CHEBI:57287"/>
        <dbReference type="ChEBI" id="CHEBI:57288"/>
        <dbReference type="ChEBI" id="CHEBI:58761"/>
        <dbReference type="ChEBI" id="CHEBI:58929"/>
        <dbReference type="EC" id="2.3.1.178"/>
    </reaction>
</comment>
<dbReference type="PROSITE" id="PS51186">
    <property type="entry name" value="GNAT"/>
    <property type="match status" value="1"/>
</dbReference>
<keyword evidence="6 9" id="KW-0808">Transferase</keyword>
<dbReference type="Gene3D" id="3.40.630.30">
    <property type="match status" value="1"/>
</dbReference>
<protein>
    <recommendedName>
        <fullName evidence="5 9">L-2,4-diaminobutyric acid acetyltransferase</fullName>
        <shortName evidence="9">DABA acetyltransferase</shortName>
        <ecNumber evidence="4 9">2.3.1.178</ecNumber>
    </recommendedName>
</protein>
<name>A0A7Z0D427_9MICO</name>
<evidence type="ECO:0000256" key="2">
    <source>
        <dbReference type="ARBA" id="ARBA00004978"/>
    </source>
</evidence>
<evidence type="ECO:0000313" key="12">
    <source>
        <dbReference type="Proteomes" id="UP000539111"/>
    </source>
</evidence>
<evidence type="ECO:0000256" key="4">
    <source>
        <dbReference type="ARBA" id="ARBA00012355"/>
    </source>
</evidence>
<evidence type="ECO:0000256" key="6">
    <source>
        <dbReference type="ARBA" id="ARBA00022679"/>
    </source>
</evidence>
<dbReference type="AlphaFoldDB" id="A0A7Z0D427"/>
<evidence type="ECO:0000313" key="11">
    <source>
        <dbReference type="EMBL" id="NYI68486.1"/>
    </source>
</evidence>
<dbReference type="InterPro" id="IPR000182">
    <property type="entry name" value="GNAT_dom"/>
</dbReference>
<evidence type="ECO:0000256" key="1">
    <source>
        <dbReference type="ARBA" id="ARBA00003741"/>
    </source>
</evidence>
<evidence type="ECO:0000256" key="7">
    <source>
        <dbReference type="ARBA" id="ARBA00023315"/>
    </source>
</evidence>
<dbReference type="CDD" id="cd04301">
    <property type="entry name" value="NAT_SF"/>
    <property type="match status" value="1"/>
</dbReference>
<evidence type="ECO:0000259" key="10">
    <source>
        <dbReference type="PROSITE" id="PS51186"/>
    </source>
</evidence>
<dbReference type="InterPro" id="IPR016181">
    <property type="entry name" value="Acyl_CoA_acyltransferase"/>
</dbReference>
<dbReference type="InterPro" id="IPR012772">
    <property type="entry name" value="Ectoine_EctA"/>
</dbReference>